<feature type="compositionally biased region" description="Polar residues" evidence="1">
    <location>
        <begin position="8"/>
        <end position="20"/>
    </location>
</feature>
<evidence type="ECO:0000313" key="4">
    <source>
        <dbReference type="Proteomes" id="UP001226577"/>
    </source>
</evidence>
<proteinExistence type="predicted"/>
<feature type="transmembrane region" description="Helical" evidence="2">
    <location>
        <begin position="52"/>
        <end position="76"/>
    </location>
</feature>
<name>A0ABT9RN30_9MICC</name>
<feature type="region of interest" description="Disordered" evidence="1">
    <location>
        <begin position="1"/>
        <end position="21"/>
    </location>
</feature>
<dbReference type="RefSeq" id="WP_307303539.1">
    <property type="nucleotide sequence ID" value="NZ_JAUSRE010000001.1"/>
</dbReference>
<evidence type="ECO:0008006" key="5">
    <source>
        <dbReference type="Google" id="ProtNLM"/>
    </source>
</evidence>
<reference evidence="3 4" key="1">
    <citation type="submission" date="2023-07" db="EMBL/GenBank/DDBJ databases">
        <title>Sorghum-associated microbial communities from plants grown in Nebraska, USA.</title>
        <authorList>
            <person name="Schachtman D."/>
        </authorList>
    </citation>
    <scope>NUCLEOTIDE SEQUENCE [LARGE SCALE GENOMIC DNA]</scope>
    <source>
        <strain evidence="3 4">CC222</strain>
    </source>
</reference>
<comment type="caution">
    <text evidence="3">The sequence shown here is derived from an EMBL/GenBank/DDBJ whole genome shotgun (WGS) entry which is preliminary data.</text>
</comment>
<dbReference type="Proteomes" id="UP001226577">
    <property type="component" value="Unassembled WGS sequence"/>
</dbReference>
<keyword evidence="2" id="KW-0472">Membrane</keyword>
<evidence type="ECO:0000256" key="1">
    <source>
        <dbReference type="SAM" id="MobiDB-lite"/>
    </source>
</evidence>
<gene>
    <name evidence="3" type="ORF">J2X98_000208</name>
</gene>
<keyword evidence="2" id="KW-1133">Transmembrane helix</keyword>
<feature type="transmembrane region" description="Helical" evidence="2">
    <location>
        <begin position="170"/>
        <end position="192"/>
    </location>
</feature>
<sequence length="239" mass="24977">MSMEDGAVSSQHGSRQNASQHEAGVPAAVRAQLLATEHWGLLASRSTAQAEVLTRISMFLTFTSASVVSVALVGQATGFSDAFVLLAVVVLFIDAAIGVLTQLRVMNVAHEDLMYVTAVNRLRAAYVDLDPGVAPYLMSAHHDDQAGSVQTYYFFGNRGSFSHVAGSSMIFMTTANAALIAILAGLLVTLAGAGTAPAAVTAALCGGGFLAVTAVQGYRSYRTIWRRFSPLSPTPPPGV</sequence>
<keyword evidence="4" id="KW-1185">Reference proteome</keyword>
<feature type="transmembrane region" description="Helical" evidence="2">
    <location>
        <begin position="198"/>
        <end position="218"/>
    </location>
</feature>
<dbReference type="EMBL" id="JAUSRE010000001">
    <property type="protein sequence ID" value="MDP9886642.1"/>
    <property type="molecule type" value="Genomic_DNA"/>
</dbReference>
<feature type="transmembrane region" description="Helical" evidence="2">
    <location>
        <begin position="82"/>
        <end position="100"/>
    </location>
</feature>
<keyword evidence="2" id="KW-0812">Transmembrane</keyword>
<protein>
    <recommendedName>
        <fullName evidence="5">SMODS and SLOG-associating 2TM effector domain-containing protein</fullName>
    </recommendedName>
</protein>
<organism evidence="3 4">
    <name type="scientific">Pseudarthrobacter enclensis</name>
    <dbReference type="NCBI Taxonomy" id="993070"/>
    <lineage>
        <taxon>Bacteria</taxon>
        <taxon>Bacillati</taxon>
        <taxon>Actinomycetota</taxon>
        <taxon>Actinomycetes</taxon>
        <taxon>Micrococcales</taxon>
        <taxon>Micrococcaceae</taxon>
        <taxon>Pseudarthrobacter</taxon>
    </lineage>
</organism>
<evidence type="ECO:0000256" key="2">
    <source>
        <dbReference type="SAM" id="Phobius"/>
    </source>
</evidence>
<accession>A0ABT9RN30</accession>
<evidence type="ECO:0000313" key="3">
    <source>
        <dbReference type="EMBL" id="MDP9886642.1"/>
    </source>
</evidence>